<evidence type="ECO:0000313" key="8">
    <source>
        <dbReference type="EMBL" id="EME32823.1"/>
    </source>
</evidence>
<feature type="region of interest" description="Disordered" evidence="5">
    <location>
        <begin position="381"/>
        <end position="413"/>
    </location>
</feature>
<keyword evidence="1" id="KW-0479">Metal-binding</keyword>
<dbReference type="STRING" id="130081.M2Y9T1"/>
<dbReference type="Proteomes" id="UP000030680">
    <property type="component" value="Unassembled WGS sequence"/>
</dbReference>
<dbReference type="FunFam" id="1.10.287.110:FF:000046">
    <property type="entry name" value="dnaJ homolog subfamily C member 21"/>
    <property type="match status" value="1"/>
</dbReference>
<dbReference type="InterPro" id="IPR018253">
    <property type="entry name" value="DnaJ_domain_CS"/>
</dbReference>
<evidence type="ECO:0000256" key="2">
    <source>
        <dbReference type="ARBA" id="ARBA00022771"/>
    </source>
</evidence>
<dbReference type="RefSeq" id="XP_005709343.1">
    <property type="nucleotide sequence ID" value="XM_005709286.1"/>
</dbReference>
<dbReference type="KEGG" id="gsl:Gasu_01820"/>
<dbReference type="GO" id="GO:0003676">
    <property type="term" value="F:nucleic acid binding"/>
    <property type="evidence" value="ECO:0007669"/>
    <property type="project" value="InterPro"/>
</dbReference>
<evidence type="ECO:0000259" key="7">
    <source>
        <dbReference type="PROSITE" id="PS50157"/>
    </source>
</evidence>
<gene>
    <name evidence="8" type="ORF">Gasu_01820</name>
</gene>
<feature type="region of interest" description="Disordered" evidence="5">
    <location>
        <begin position="427"/>
        <end position="469"/>
    </location>
</feature>
<dbReference type="Pfam" id="PF00096">
    <property type="entry name" value="zf-C2H2"/>
    <property type="match status" value="1"/>
</dbReference>
<keyword evidence="9" id="KW-1185">Reference proteome</keyword>
<feature type="domain" description="C2H2-type" evidence="7">
    <location>
        <begin position="306"/>
        <end position="335"/>
    </location>
</feature>
<dbReference type="InterPro" id="IPR013087">
    <property type="entry name" value="Znf_C2H2_type"/>
</dbReference>
<reference evidence="9" key="1">
    <citation type="journal article" date="2013" name="Science">
        <title>Gene transfer from bacteria and archaea facilitated evolution of an extremophilic eukaryote.</title>
        <authorList>
            <person name="Schonknecht G."/>
            <person name="Chen W.H."/>
            <person name="Ternes C.M."/>
            <person name="Barbier G.G."/>
            <person name="Shrestha R.P."/>
            <person name="Stanke M."/>
            <person name="Brautigam A."/>
            <person name="Baker B.J."/>
            <person name="Banfield J.F."/>
            <person name="Garavito R.M."/>
            <person name="Carr K."/>
            <person name="Wilkerson C."/>
            <person name="Rensing S.A."/>
            <person name="Gagneul D."/>
            <person name="Dickenson N.E."/>
            <person name="Oesterhelt C."/>
            <person name="Lercher M.J."/>
            <person name="Weber A.P."/>
        </authorList>
    </citation>
    <scope>NUCLEOTIDE SEQUENCE [LARGE SCALE GENOMIC DNA]</scope>
    <source>
        <strain evidence="9">074W</strain>
    </source>
</reference>
<feature type="domain" description="J" evidence="6">
    <location>
        <begin position="10"/>
        <end position="76"/>
    </location>
</feature>
<dbReference type="PANTHER" id="PTHR44029">
    <property type="entry name" value="DNAJ HOMOLOG SUBFAMILY C MEMBER 21"/>
    <property type="match status" value="1"/>
</dbReference>
<dbReference type="Pfam" id="PF12171">
    <property type="entry name" value="zf-C2H2_jaz"/>
    <property type="match status" value="1"/>
</dbReference>
<dbReference type="SUPFAM" id="SSF46565">
    <property type="entry name" value="Chaperone J-domain"/>
    <property type="match status" value="1"/>
</dbReference>
<evidence type="ECO:0000256" key="1">
    <source>
        <dbReference type="ARBA" id="ARBA00022723"/>
    </source>
</evidence>
<dbReference type="SMART" id="SM00451">
    <property type="entry name" value="ZnF_U1"/>
    <property type="match status" value="1"/>
</dbReference>
<dbReference type="InterPro" id="IPR036236">
    <property type="entry name" value="Znf_C2H2_sf"/>
</dbReference>
<dbReference type="InterPro" id="IPR003604">
    <property type="entry name" value="Matrin/U1-like-C_Znf_C2H2"/>
</dbReference>
<dbReference type="Gramene" id="EME32823">
    <property type="protein sequence ID" value="EME32823"/>
    <property type="gene ID" value="Gasu_01820"/>
</dbReference>
<dbReference type="InterPro" id="IPR054076">
    <property type="entry name" value="ZUO1-like_ZHD"/>
</dbReference>
<dbReference type="GO" id="GO:0008270">
    <property type="term" value="F:zinc ion binding"/>
    <property type="evidence" value="ECO:0007669"/>
    <property type="project" value="UniProtKB-KW"/>
</dbReference>
<dbReference type="AlphaFoldDB" id="M2Y9T1"/>
<organism evidence="8 9">
    <name type="scientific">Galdieria sulphuraria</name>
    <name type="common">Red alga</name>
    <dbReference type="NCBI Taxonomy" id="130081"/>
    <lineage>
        <taxon>Eukaryota</taxon>
        <taxon>Rhodophyta</taxon>
        <taxon>Bangiophyceae</taxon>
        <taxon>Galdieriales</taxon>
        <taxon>Galdieriaceae</taxon>
        <taxon>Galdieria</taxon>
    </lineage>
</organism>
<dbReference type="SMART" id="SM00271">
    <property type="entry name" value="DnaJ"/>
    <property type="match status" value="1"/>
</dbReference>
<dbReference type="GO" id="GO:0005737">
    <property type="term" value="C:cytoplasm"/>
    <property type="evidence" value="ECO:0007669"/>
    <property type="project" value="TreeGrafter"/>
</dbReference>
<dbReference type="InterPro" id="IPR001623">
    <property type="entry name" value="DnaJ_domain"/>
</dbReference>
<dbReference type="Gene3D" id="1.10.287.110">
    <property type="entry name" value="DnaJ domain"/>
    <property type="match status" value="1"/>
</dbReference>
<dbReference type="CDD" id="cd06257">
    <property type="entry name" value="DnaJ"/>
    <property type="match status" value="1"/>
</dbReference>
<dbReference type="PROSITE" id="PS00028">
    <property type="entry name" value="ZINC_FINGER_C2H2_1"/>
    <property type="match status" value="2"/>
</dbReference>
<keyword evidence="3" id="KW-0862">Zinc</keyword>
<evidence type="ECO:0000259" key="6">
    <source>
        <dbReference type="PROSITE" id="PS50076"/>
    </source>
</evidence>
<accession>M2Y9T1</accession>
<proteinExistence type="predicted"/>
<dbReference type="Gene3D" id="3.30.160.60">
    <property type="entry name" value="Classic Zinc Finger"/>
    <property type="match status" value="1"/>
</dbReference>
<dbReference type="OrthoDB" id="5894at2759"/>
<dbReference type="PANTHER" id="PTHR44029:SF1">
    <property type="entry name" value="DNAJ HOMOLOG SUBFAMILY C MEMBER 21"/>
    <property type="match status" value="1"/>
</dbReference>
<evidence type="ECO:0000256" key="3">
    <source>
        <dbReference type="ARBA" id="ARBA00022833"/>
    </source>
</evidence>
<dbReference type="InterPro" id="IPR022755">
    <property type="entry name" value="Znf_C2H2_jaz"/>
</dbReference>
<dbReference type="PROSITE" id="PS00636">
    <property type="entry name" value="DNAJ_1"/>
    <property type="match status" value="1"/>
</dbReference>
<dbReference type="Pfam" id="PF00226">
    <property type="entry name" value="DnaJ"/>
    <property type="match status" value="1"/>
</dbReference>
<evidence type="ECO:0000256" key="4">
    <source>
        <dbReference type="PROSITE-ProRule" id="PRU00042"/>
    </source>
</evidence>
<dbReference type="OMA" id="ACKKQFK"/>
<feature type="domain" description="C2H2-type" evidence="7">
    <location>
        <begin position="472"/>
        <end position="497"/>
    </location>
</feature>
<dbReference type="eggNOG" id="KOG0717">
    <property type="taxonomic scope" value="Eukaryota"/>
</dbReference>
<evidence type="ECO:0000313" key="9">
    <source>
        <dbReference type="Proteomes" id="UP000030680"/>
    </source>
</evidence>
<dbReference type="GeneID" id="17091372"/>
<dbReference type="InterPro" id="IPR036869">
    <property type="entry name" value="J_dom_sf"/>
</dbReference>
<dbReference type="PROSITE" id="PS50157">
    <property type="entry name" value="ZINC_FINGER_C2H2_2"/>
    <property type="match status" value="2"/>
</dbReference>
<dbReference type="InterPro" id="IPR051964">
    <property type="entry name" value="Chaperone_stress_response"/>
</dbReference>
<dbReference type="SMART" id="SM00355">
    <property type="entry name" value="ZnF_C2H2"/>
    <property type="match status" value="2"/>
</dbReference>
<feature type="region of interest" description="Disordered" evidence="5">
    <location>
        <begin position="236"/>
        <end position="256"/>
    </location>
</feature>
<sequence length="501" mass="59678">MLQCHSMQRDYYEVLQVSNTATLSEIRASFRRLALKWHPDKNPDRVEEATQQFKEIQHAYAVLSDENERAWYDAHKESILSGKEPQNEDKPKDKEAGLRKATSAPLFECFSSGFYNGYADDSYSFYTRFREVFESLDREERSFMEDVVFAPSFGRSDSSWDDVNKFYNYWENFQTKKPFPYVDKWNLNDAPNREIRRAMEKENRRERQNAKKEFVAAVRNLVRYVKRRDKRVARRRQEELEEENRKQEKLAQEWTRRNEEAEQVRRKLQEERQKLIEEELVHLDELLEELDLENSLYETVPEDIKFTCIVCKKTFRSLSQWENHESSKKHSDKLKKAHRDLFIKNEKLNPLDIRVGKEKITLEQYFELLSPSQEADSEIPVEEEYYIEETDVKSDKEEERETSDNLNGSFQDDILCKDKDNMNSFVSSSEKGAVASHHDEASENDVIMATENKKKERKKRRNKSDKKNETSIRCNVCNETFSSRNKLFEHIRKEGHALRVA</sequence>
<dbReference type="Pfam" id="PF21884">
    <property type="entry name" value="ZUO1-like_ZHD"/>
    <property type="match status" value="1"/>
</dbReference>
<dbReference type="EMBL" id="KB454484">
    <property type="protein sequence ID" value="EME32823.1"/>
    <property type="molecule type" value="Genomic_DNA"/>
</dbReference>
<feature type="compositionally biased region" description="Basic and acidic residues" evidence="5">
    <location>
        <begin position="390"/>
        <end position="403"/>
    </location>
</feature>
<name>M2Y9T1_GALSU</name>
<feature type="compositionally biased region" description="Basic residues" evidence="5">
    <location>
        <begin position="455"/>
        <end position="464"/>
    </location>
</feature>
<keyword evidence="2 4" id="KW-0863">Zinc-finger</keyword>
<dbReference type="SUPFAM" id="SSF57667">
    <property type="entry name" value="beta-beta-alpha zinc fingers"/>
    <property type="match status" value="1"/>
</dbReference>
<protein>
    <submittedName>
        <fullName evidence="8">DnaJ homolog subfamily A member 5</fullName>
    </submittedName>
</protein>
<dbReference type="PROSITE" id="PS50076">
    <property type="entry name" value="DNAJ_2"/>
    <property type="match status" value="1"/>
</dbReference>
<dbReference type="PRINTS" id="PR00625">
    <property type="entry name" value="JDOMAIN"/>
</dbReference>
<evidence type="ECO:0000256" key="5">
    <source>
        <dbReference type="SAM" id="MobiDB-lite"/>
    </source>
</evidence>